<dbReference type="AlphaFoldDB" id="A0A973WSH7"/>
<comment type="caution">
    <text evidence="2">The sequence shown here is derived from an EMBL/GenBank/DDBJ whole genome shotgun (WGS) entry which is preliminary data.</text>
</comment>
<dbReference type="RefSeq" id="WP_176532440.1">
    <property type="nucleotide sequence ID" value="NZ_CP088022.1"/>
</dbReference>
<feature type="region of interest" description="Disordered" evidence="1">
    <location>
        <begin position="1"/>
        <end position="24"/>
    </location>
</feature>
<evidence type="ECO:0000256" key="1">
    <source>
        <dbReference type="SAM" id="MobiDB-lite"/>
    </source>
</evidence>
<protein>
    <submittedName>
        <fullName evidence="2">Uncharacterized protein</fullName>
    </submittedName>
</protein>
<accession>A0A973WSH7</accession>
<dbReference type="EMBL" id="JABWSX010000001">
    <property type="protein sequence ID" value="NVL09002.1"/>
    <property type="molecule type" value="Genomic_DNA"/>
</dbReference>
<feature type="compositionally biased region" description="Basic residues" evidence="1">
    <location>
        <begin position="14"/>
        <end position="24"/>
    </location>
</feature>
<gene>
    <name evidence="2" type="ORF">HU230_25170</name>
</gene>
<reference evidence="2" key="1">
    <citation type="submission" date="2020-06" db="EMBL/GenBank/DDBJ databases">
        <title>Whole Genome Sequence of Bradyrhizobium sp. Strain 66S1MB.</title>
        <authorList>
            <person name="Bromfield E."/>
            <person name="Cloutier S."/>
        </authorList>
    </citation>
    <scope>NUCLEOTIDE SEQUENCE</scope>
    <source>
        <strain evidence="2">66S1MB</strain>
    </source>
</reference>
<proteinExistence type="predicted"/>
<organism evidence="2">
    <name type="scientific">Bradyrhizobium quebecense</name>
    <dbReference type="NCBI Taxonomy" id="2748629"/>
    <lineage>
        <taxon>Bacteria</taxon>
        <taxon>Pseudomonadati</taxon>
        <taxon>Pseudomonadota</taxon>
        <taxon>Alphaproteobacteria</taxon>
        <taxon>Hyphomicrobiales</taxon>
        <taxon>Nitrobacteraceae</taxon>
        <taxon>Bradyrhizobium</taxon>
    </lineage>
</organism>
<evidence type="ECO:0000313" key="2">
    <source>
        <dbReference type="EMBL" id="NVL09002.1"/>
    </source>
</evidence>
<name>A0A973WSH7_9BRAD</name>
<sequence>MRDDEPPPPPKTKPAPKPKRKRRVWQMDEARANIEEYIDDLRQLLKKLQQRWWH</sequence>